<evidence type="ECO:0000313" key="1">
    <source>
        <dbReference type="EMBL" id="KAG7515641.1"/>
    </source>
</evidence>
<dbReference type="EMBL" id="JAGKHQ010000005">
    <property type="protein sequence ID" value="KAG7515641.1"/>
    <property type="molecule type" value="Genomic_DNA"/>
</dbReference>
<reference evidence="1 2" key="1">
    <citation type="journal article" date="2021" name="Sci. Rep.">
        <title>Chromosome anchoring in Senegalese sole (Solea senegalensis) reveals sex-associated markers and genome rearrangements in flatfish.</title>
        <authorList>
            <person name="Guerrero-Cozar I."/>
            <person name="Gomez-Garrido J."/>
            <person name="Berbel C."/>
            <person name="Martinez-Blanch J.F."/>
            <person name="Alioto T."/>
            <person name="Claros M.G."/>
            <person name="Gagnaire P.A."/>
            <person name="Manchado M."/>
        </authorList>
    </citation>
    <scope>NUCLEOTIDE SEQUENCE [LARGE SCALE GENOMIC DNA]</scope>
    <source>
        <strain evidence="1">Sse05_10M</strain>
    </source>
</reference>
<sequence>MTRELRGGEEEEMGVMFELQCRKQRENHSDANDTMKPWVTALQLHVHIH</sequence>
<dbReference type="Proteomes" id="UP000693946">
    <property type="component" value="Linkage Group LG13"/>
</dbReference>
<accession>A0AAV6SHJ3</accession>
<keyword evidence="2" id="KW-1185">Reference proteome</keyword>
<organism evidence="1 2">
    <name type="scientific">Solea senegalensis</name>
    <name type="common">Senegalese sole</name>
    <dbReference type="NCBI Taxonomy" id="28829"/>
    <lineage>
        <taxon>Eukaryota</taxon>
        <taxon>Metazoa</taxon>
        <taxon>Chordata</taxon>
        <taxon>Craniata</taxon>
        <taxon>Vertebrata</taxon>
        <taxon>Euteleostomi</taxon>
        <taxon>Actinopterygii</taxon>
        <taxon>Neopterygii</taxon>
        <taxon>Teleostei</taxon>
        <taxon>Neoteleostei</taxon>
        <taxon>Acanthomorphata</taxon>
        <taxon>Carangaria</taxon>
        <taxon>Pleuronectiformes</taxon>
        <taxon>Pleuronectoidei</taxon>
        <taxon>Soleidae</taxon>
        <taxon>Solea</taxon>
    </lineage>
</organism>
<comment type="caution">
    <text evidence="1">The sequence shown here is derived from an EMBL/GenBank/DDBJ whole genome shotgun (WGS) entry which is preliminary data.</text>
</comment>
<proteinExistence type="predicted"/>
<evidence type="ECO:0000313" key="2">
    <source>
        <dbReference type="Proteomes" id="UP000693946"/>
    </source>
</evidence>
<name>A0AAV6SHJ3_SOLSE</name>
<gene>
    <name evidence="1" type="ORF">JOB18_012751</name>
</gene>
<protein>
    <submittedName>
        <fullName evidence="1">Uncharacterized protein</fullName>
    </submittedName>
</protein>
<dbReference type="AlphaFoldDB" id="A0AAV6SHJ3"/>